<dbReference type="InterPro" id="IPR009081">
    <property type="entry name" value="PP-bd_ACP"/>
</dbReference>
<dbReference type="InterPro" id="IPR036736">
    <property type="entry name" value="ACP-like_sf"/>
</dbReference>
<dbReference type="PANTHER" id="PTHR43775:SF24">
    <property type="entry name" value="NON-REDUCING POLYKETIDE SYNTHASE APTA-RELATED"/>
    <property type="match status" value="1"/>
</dbReference>
<dbReference type="Gene3D" id="3.10.129.110">
    <property type="entry name" value="Polyketide synthase dehydratase"/>
    <property type="match status" value="1"/>
</dbReference>
<feature type="region of interest" description="Disordered" evidence="6">
    <location>
        <begin position="1748"/>
        <end position="1773"/>
    </location>
</feature>
<evidence type="ECO:0000256" key="4">
    <source>
        <dbReference type="ARBA" id="ARBA00022679"/>
    </source>
</evidence>
<feature type="region of interest" description="C-terminal hotdog fold" evidence="5">
    <location>
        <begin position="1568"/>
        <end position="1707"/>
    </location>
</feature>
<dbReference type="EMBL" id="JAQQWP010000001">
    <property type="protein sequence ID" value="KAK8132277.1"/>
    <property type="molecule type" value="Genomic_DNA"/>
</dbReference>
<evidence type="ECO:0000256" key="2">
    <source>
        <dbReference type="ARBA" id="ARBA00022450"/>
    </source>
</evidence>
<feature type="domain" description="Carrier" evidence="7">
    <location>
        <begin position="1771"/>
        <end position="1848"/>
    </location>
</feature>
<protein>
    <recommendedName>
        <fullName evidence="12">Polyketide synthase</fullName>
    </recommendedName>
</protein>
<dbReference type="Pfam" id="PF16073">
    <property type="entry name" value="SAT"/>
    <property type="match status" value="1"/>
</dbReference>
<dbReference type="Pfam" id="PF00698">
    <property type="entry name" value="Acyl_transf_1"/>
    <property type="match status" value="1"/>
</dbReference>
<dbReference type="GO" id="GO:0044550">
    <property type="term" value="P:secondary metabolite biosynthetic process"/>
    <property type="evidence" value="ECO:0007669"/>
    <property type="project" value="TreeGrafter"/>
</dbReference>
<dbReference type="CDD" id="cd00833">
    <property type="entry name" value="PKS"/>
    <property type="match status" value="1"/>
</dbReference>
<keyword evidence="3" id="KW-0597">Phosphoprotein</keyword>
<dbReference type="Proteomes" id="UP001392437">
    <property type="component" value="Unassembled WGS sequence"/>
</dbReference>
<dbReference type="GO" id="GO:0006633">
    <property type="term" value="P:fatty acid biosynthetic process"/>
    <property type="evidence" value="ECO:0007669"/>
    <property type="project" value="InterPro"/>
</dbReference>
<dbReference type="InterPro" id="IPR006162">
    <property type="entry name" value="Ppantetheine_attach_site"/>
</dbReference>
<name>A0AAW0RBT6_9PEZI</name>
<evidence type="ECO:0000256" key="5">
    <source>
        <dbReference type="PROSITE-ProRule" id="PRU01363"/>
    </source>
</evidence>
<comment type="caution">
    <text evidence="10">The sequence shown here is derived from an EMBL/GenBank/DDBJ whole genome shotgun (WGS) entry which is preliminary data.</text>
</comment>
<dbReference type="Pfam" id="PF00109">
    <property type="entry name" value="ketoacyl-synt"/>
    <property type="match status" value="1"/>
</dbReference>
<keyword evidence="11" id="KW-1185">Reference proteome</keyword>
<reference evidence="10 11" key="1">
    <citation type="submission" date="2023-01" db="EMBL/GenBank/DDBJ databases">
        <title>Analysis of 21 Apiospora genomes using comparative genomics revels a genus with tremendous synthesis potential of carbohydrate active enzymes and secondary metabolites.</title>
        <authorList>
            <person name="Sorensen T."/>
        </authorList>
    </citation>
    <scope>NUCLEOTIDE SEQUENCE [LARGE SCALE GENOMIC DNA]</scope>
    <source>
        <strain evidence="10 11">CBS 117206</strain>
    </source>
</reference>
<organism evidence="10 11">
    <name type="scientific">Apiospora kogelbergensis</name>
    <dbReference type="NCBI Taxonomy" id="1337665"/>
    <lineage>
        <taxon>Eukaryota</taxon>
        <taxon>Fungi</taxon>
        <taxon>Dikarya</taxon>
        <taxon>Ascomycota</taxon>
        <taxon>Pezizomycotina</taxon>
        <taxon>Sordariomycetes</taxon>
        <taxon>Xylariomycetidae</taxon>
        <taxon>Amphisphaeriales</taxon>
        <taxon>Apiosporaceae</taxon>
        <taxon>Apiospora</taxon>
    </lineage>
</organism>
<evidence type="ECO:0000256" key="3">
    <source>
        <dbReference type="ARBA" id="ARBA00022553"/>
    </source>
</evidence>
<dbReference type="InterPro" id="IPR050091">
    <property type="entry name" value="PKS_NRPS_Biosynth_Enz"/>
</dbReference>
<dbReference type="InterPro" id="IPR016035">
    <property type="entry name" value="Acyl_Trfase/lysoPLipase"/>
</dbReference>
<dbReference type="SUPFAM" id="SSF52151">
    <property type="entry name" value="FabD/lysophospholipase-like"/>
    <property type="match status" value="1"/>
</dbReference>
<keyword evidence="2" id="KW-0596">Phosphopantetheine</keyword>
<dbReference type="Gene3D" id="3.30.70.3290">
    <property type="match status" value="1"/>
</dbReference>
<dbReference type="InterPro" id="IPR030918">
    <property type="entry name" value="PT_fungal_PKS"/>
</dbReference>
<dbReference type="Gene3D" id="3.40.47.10">
    <property type="match status" value="1"/>
</dbReference>
<dbReference type="SMART" id="SM00823">
    <property type="entry name" value="PKS_PP"/>
    <property type="match status" value="1"/>
</dbReference>
<dbReference type="SUPFAM" id="SSF55048">
    <property type="entry name" value="Probable ACP-binding domain of malonyl-CoA ACP transacylase"/>
    <property type="match status" value="1"/>
</dbReference>
<dbReference type="PROSITE" id="PS52004">
    <property type="entry name" value="KS3_2"/>
    <property type="match status" value="1"/>
</dbReference>
<dbReference type="GO" id="GO:0031177">
    <property type="term" value="F:phosphopantetheine binding"/>
    <property type="evidence" value="ECO:0007669"/>
    <property type="project" value="InterPro"/>
</dbReference>
<evidence type="ECO:0000259" key="9">
    <source>
        <dbReference type="PROSITE" id="PS52019"/>
    </source>
</evidence>
<feature type="domain" description="PKS/mFAS DH" evidence="9">
    <location>
        <begin position="1391"/>
        <end position="1707"/>
    </location>
</feature>
<feature type="active site" description="Proton donor; for dehydratase activity" evidence="5">
    <location>
        <position position="1629"/>
    </location>
</feature>
<dbReference type="PANTHER" id="PTHR43775">
    <property type="entry name" value="FATTY ACID SYNTHASE"/>
    <property type="match status" value="1"/>
</dbReference>
<dbReference type="Gene3D" id="3.30.70.250">
    <property type="entry name" value="Malonyl-CoA ACP transacylase, ACP-binding"/>
    <property type="match status" value="1"/>
</dbReference>
<dbReference type="InterPro" id="IPR014030">
    <property type="entry name" value="Ketoacyl_synth_N"/>
</dbReference>
<feature type="region of interest" description="N-terminal hotdog fold" evidence="5">
    <location>
        <begin position="1391"/>
        <end position="1535"/>
    </location>
</feature>
<dbReference type="PROSITE" id="PS00012">
    <property type="entry name" value="PHOSPHOPANTETHEINE"/>
    <property type="match status" value="1"/>
</dbReference>
<dbReference type="NCBIfam" id="TIGR04532">
    <property type="entry name" value="PT_fungal_PKS"/>
    <property type="match status" value="1"/>
</dbReference>
<dbReference type="InterPro" id="IPR016039">
    <property type="entry name" value="Thiolase-like"/>
</dbReference>
<dbReference type="Pfam" id="PF22621">
    <property type="entry name" value="CurL-like_PKS_C"/>
    <property type="match status" value="1"/>
</dbReference>
<dbReference type="Pfam" id="PF02801">
    <property type="entry name" value="Ketoacyl-synt_C"/>
    <property type="match status" value="1"/>
</dbReference>
<feature type="active site" description="Proton acceptor; for dehydratase activity" evidence="5">
    <location>
        <position position="1423"/>
    </location>
</feature>
<feature type="domain" description="Ketosynthase family 3 (KS3)" evidence="8">
    <location>
        <begin position="446"/>
        <end position="879"/>
    </location>
</feature>
<dbReference type="FunFam" id="1.10.1200.10:FF:000011">
    <property type="entry name" value="Sterigmatocystin biosynthesis polyketide synthase"/>
    <property type="match status" value="1"/>
</dbReference>
<dbReference type="InterPro" id="IPR020841">
    <property type="entry name" value="PKS_Beta-ketoAc_synthase_dom"/>
</dbReference>
<gene>
    <name evidence="10" type="ORF">PG999_000450</name>
</gene>
<dbReference type="InterPro" id="IPR032088">
    <property type="entry name" value="SAT"/>
</dbReference>
<evidence type="ECO:0000256" key="1">
    <source>
        <dbReference type="ARBA" id="ARBA00005179"/>
    </source>
</evidence>
<dbReference type="SMART" id="SM01294">
    <property type="entry name" value="PKS_PP_betabranch"/>
    <property type="match status" value="1"/>
</dbReference>
<evidence type="ECO:0000256" key="6">
    <source>
        <dbReference type="SAM" id="MobiDB-lite"/>
    </source>
</evidence>
<comment type="pathway">
    <text evidence="1">Secondary metabolite biosynthesis.</text>
</comment>
<sequence length="1849" mass="200640">MYENSNSSPATPSSSSSTNTGPRNASTNGDTLPARLFLFSHELPSGDVQDLFRRLHRYAKSPNYPFLARFLGTCVSLLREEVQKLPRRQRESVPPFSDVATLGSEWEHLRNGQLGGAWEGAFVCIYELGMLIGYHEGHKVLHNGDDRQALSASCLAGISIGLFSAAAVAVSQSLVDLVSFGAEAVRTAFVFCSHVGRVSQLLESTHDTKDQPKESDIGTWAAVITGLGVEVVQAELDHFNNEQDSGVENGAKTLLTRISISHVDQVSVGITGPPSRLTELFRRSLRLASSRHAALPISGGLCHVPNVYDDDDVRAILKAAQAEDRWGSRPVQRPLLSPYTGAAFEASNAHQLVRAICTEALTKPLFFDRLAEGAATHISHDLGSQTAQSCQILHYRTSSISETIISTVNEKLSPEIMVQRQDLVDWLMAEESAMDQECGNPGVPQDSKLAIVGMACRMPSDADTPERFWELLVEGRDTLSVVPPDRFDIEAHFNPKGEIENTVGTKFGNFISNPGQFDAGFFNMSPREAQQTDPMQRLALITAYEALEMAGFVPNRTPSSHVTRVGTYYGQASDDYREVNASQKIGTYGIPGTERAFGNGRINYFFNFQGPSLNIDTACSSGLAAIHVACSALWAGEADTVVAGGLNVITNPDIYCMLSKGHFLSQTGQCKVWDAAADGYCRGDGIGSVVIKRLEDAVADNDVVLATILSANTNHSSESVSITQPHAGVQKSNYRHVLDRAGVNPLDVSFVELHGTGTQVGDAVESDSVVNFFAPPGHRRRPDQRLHLGALKSNIGHGEAAAGVASLIKVLLMYRHGTIPRHIGIKTALNPVVARHLAHRNAGVVFENTPWVAPAGKKRYSVVNSFGAHGGNTTLLLEDAPPPVPIEHSMDSGDGAGALTCEVVCLSAKSKASLRDNVNTFLRYLEEHPETRLKDIAYTTCARRMHHHIRLAKSVASTAQLRDFLREVTDELDAHAKHVSTAAPKSVVFAFSGQGGFYRGAAAALFRRAPEFRDMVLQLDRVVRKLGLPSVLAALTNDESGAEGSERAMSESPLVTQLALVVLQIGLAQYWELLGIVPDVVIGHSLGEYAAMCTAGVLSVADTLFLVGKRAELMISTCEVKCHVMLSIRGASPDRIAQLCRGSKKEYRYEISCINGLTDTVVSGIRADICALRDMLQEAAGFKCVLLDVPFAFHSAQMDPILDDFESAARFVTFKVPKKPVISPLLGQCVTKGQIINEIYLRRATRETVDFVSGVNAAMTEGLINDDSIWVDIGPHPVCTAFVRNCQEHREVATQVFPSLKRADESLAAWSESLAALHSLGLPVAWNEYFLRREALHRLLPLDSYQWNKKDYWIPYEGTWTLNKANPAPPIGVQAGGNALSEASLFTSSVQKIAFEDIGAQRARLTAVSNLFHPDLMGAASGHKINGRSVLTATIQSIWADICFTVGKEVHKRLAPKDVSLNLSVKDMEVLEAQVLPAGDLTNGSVPPQFIRIEALLDLSHGQTQVKMYAATADGILKADRAFATATVCYEDAQAWQAEWQTAAHLVASRIDAIWSAASGPLAAPGETMTSALSQSAAYQLFGNIVDYDARYRAMRRVALVEGALEATADVVLGADRHGTWHTPPHWIDGAFQLAGFVMNSFGWRQLRLAEPLEPGPEVQFRNYVRMVPVDGEAGAYSGDIYLLRGTRVVGVCAGIKFKRVPRAMMPIMFPRHEDKTKLSASQFSVNSQSRPVDTKPIVTCQQNVAPQADHLTSPPSSQVIPSSAPKASQDGRSPNVAACIQLIANETGLDMEDISGKAAFVELGVDSLMSLTLAERIQTELGIQVKASLFLECATVQDLENWLTKHSC</sequence>
<evidence type="ECO:0000313" key="11">
    <source>
        <dbReference type="Proteomes" id="UP001392437"/>
    </source>
</evidence>
<evidence type="ECO:0000313" key="10">
    <source>
        <dbReference type="EMBL" id="KAK8132277.1"/>
    </source>
</evidence>
<dbReference type="GO" id="GO:0004315">
    <property type="term" value="F:3-oxoacyl-[acyl-carrier-protein] synthase activity"/>
    <property type="evidence" value="ECO:0007669"/>
    <property type="project" value="InterPro"/>
</dbReference>
<dbReference type="GO" id="GO:0004312">
    <property type="term" value="F:fatty acid synthase activity"/>
    <property type="evidence" value="ECO:0007669"/>
    <property type="project" value="TreeGrafter"/>
</dbReference>
<proteinExistence type="predicted"/>
<dbReference type="Gene3D" id="1.10.1200.10">
    <property type="entry name" value="ACP-like"/>
    <property type="match status" value="1"/>
</dbReference>
<dbReference type="SMART" id="SM00825">
    <property type="entry name" value="PKS_KS"/>
    <property type="match status" value="1"/>
</dbReference>
<dbReference type="InterPro" id="IPR001227">
    <property type="entry name" value="Ac_transferase_dom_sf"/>
</dbReference>
<keyword evidence="4" id="KW-0808">Transferase</keyword>
<dbReference type="SMART" id="SM00827">
    <property type="entry name" value="PKS_AT"/>
    <property type="match status" value="1"/>
</dbReference>
<dbReference type="InterPro" id="IPR049900">
    <property type="entry name" value="PKS_mFAS_DH"/>
</dbReference>
<evidence type="ECO:0000259" key="8">
    <source>
        <dbReference type="PROSITE" id="PS52004"/>
    </source>
</evidence>
<dbReference type="InterPro" id="IPR020806">
    <property type="entry name" value="PKS_PP-bd"/>
</dbReference>
<dbReference type="PROSITE" id="PS50075">
    <property type="entry name" value="CARRIER"/>
    <property type="match status" value="1"/>
</dbReference>
<evidence type="ECO:0000259" key="7">
    <source>
        <dbReference type="PROSITE" id="PS50075"/>
    </source>
</evidence>
<feature type="compositionally biased region" description="Low complexity" evidence="6">
    <location>
        <begin position="1"/>
        <end position="22"/>
    </location>
</feature>
<dbReference type="InterPro" id="IPR014043">
    <property type="entry name" value="Acyl_transferase_dom"/>
</dbReference>
<feature type="region of interest" description="Disordered" evidence="6">
    <location>
        <begin position="1"/>
        <end position="27"/>
    </location>
</feature>
<dbReference type="PROSITE" id="PS52019">
    <property type="entry name" value="PKS_MFAS_DH"/>
    <property type="match status" value="1"/>
</dbReference>
<dbReference type="InterPro" id="IPR014031">
    <property type="entry name" value="Ketoacyl_synth_C"/>
</dbReference>
<accession>A0AAW0RBT6</accession>
<dbReference type="InterPro" id="IPR018201">
    <property type="entry name" value="Ketoacyl_synth_AS"/>
</dbReference>
<dbReference type="InterPro" id="IPR042104">
    <property type="entry name" value="PKS_dehydratase_sf"/>
</dbReference>
<evidence type="ECO:0008006" key="12">
    <source>
        <dbReference type="Google" id="ProtNLM"/>
    </source>
</evidence>
<dbReference type="InterPro" id="IPR016036">
    <property type="entry name" value="Malonyl_transacylase_ACP-bd"/>
</dbReference>
<dbReference type="SUPFAM" id="SSF47336">
    <property type="entry name" value="ACP-like"/>
    <property type="match status" value="1"/>
</dbReference>
<dbReference type="PROSITE" id="PS00606">
    <property type="entry name" value="KS3_1"/>
    <property type="match status" value="1"/>
</dbReference>
<dbReference type="SUPFAM" id="SSF53901">
    <property type="entry name" value="Thiolase-like"/>
    <property type="match status" value="1"/>
</dbReference>
<dbReference type="Pfam" id="PF00550">
    <property type="entry name" value="PP-binding"/>
    <property type="match status" value="1"/>
</dbReference>
<dbReference type="Gene3D" id="3.40.366.10">
    <property type="entry name" value="Malonyl-Coenzyme A Acyl Carrier Protein, domain 2"/>
    <property type="match status" value="2"/>
</dbReference>